<dbReference type="RefSeq" id="WP_343772599.1">
    <property type="nucleotide sequence ID" value="NZ_BAAADV010000001.1"/>
</dbReference>
<comment type="caution">
    <text evidence="1">The sequence shown here is derived from an EMBL/GenBank/DDBJ whole genome shotgun (WGS) entry which is preliminary data.</text>
</comment>
<name>A0AAV3T635_9EURY</name>
<dbReference type="Proteomes" id="UP001500420">
    <property type="component" value="Unassembled WGS sequence"/>
</dbReference>
<gene>
    <name evidence="1" type="ORF">GCM10009020_08120</name>
</gene>
<accession>A0AAV3T635</accession>
<sequence>MNSATDPVLEFLDEHEIAVPIGVLDNELDPSYRTIKTALEELEERGYVERDRNYTTHFRITSRGKEYLSGDRNARNE</sequence>
<evidence type="ECO:0000313" key="1">
    <source>
        <dbReference type="EMBL" id="GAA0665444.1"/>
    </source>
</evidence>
<protein>
    <recommendedName>
        <fullName evidence="3">MarR family transcriptional regulator</fullName>
    </recommendedName>
</protein>
<keyword evidence="2" id="KW-1185">Reference proteome</keyword>
<evidence type="ECO:0000313" key="2">
    <source>
        <dbReference type="Proteomes" id="UP001500420"/>
    </source>
</evidence>
<reference evidence="1 2" key="1">
    <citation type="journal article" date="2019" name="Int. J. Syst. Evol. Microbiol.">
        <title>The Global Catalogue of Microorganisms (GCM) 10K type strain sequencing project: providing services to taxonomists for standard genome sequencing and annotation.</title>
        <authorList>
            <consortium name="The Broad Institute Genomics Platform"/>
            <consortium name="The Broad Institute Genome Sequencing Center for Infectious Disease"/>
            <person name="Wu L."/>
            <person name="Ma J."/>
        </authorList>
    </citation>
    <scope>NUCLEOTIDE SEQUENCE [LARGE SCALE GENOMIC DNA]</scope>
    <source>
        <strain evidence="1 2">JCM 16328</strain>
    </source>
</reference>
<dbReference type="InterPro" id="IPR036388">
    <property type="entry name" value="WH-like_DNA-bd_sf"/>
</dbReference>
<proteinExistence type="predicted"/>
<dbReference type="InterPro" id="IPR036390">
    <property type="entry name" value="WH_DNA-bd_sf"/>
</dbReference>
<dbReference type="SUPFAM" id="SSF46785">
    <property type="entry name" value="Winged helix' DNA-binding domain"/>
    <property type="match status" value="1"/>
</dbReference>
<evidence type="ECO:0008006" key="3">
    <source>
        <dbReference type="Google" id="ProtNLM"/>
    </source>
</evidence>
<dbReference type="EMBL" id="BAAADV010000001">
    <property type="protein sequence ID" value="GAA0665444.1"/>
    <property type="molecule type" value="Genomic_DNA"/>
</dbReference>
<dbReference type="AlphaFoldDB" id="A0AAV3T635"/>
<dbReference type="Gene3D" id="1.10.10.10">
    <property type="entry name" value="Winged helix-like DNA-binding domain superfamily/Winged helix DNA-binding domain"/>
    <property type="match status" value="1"/>
</dbReference>
<organism evidence="1 2">
    <name type="scientific">Natronoarchaeum mannanilyticum</name>
    <dbReference type="NCBI Taxonomy" id="926360"/>
    <lineage>
        <taxon>Archaea</taxon>
        <taxon>Methanobacteriati</taxon>
        <taxon>Methanobacteriota</taxon>
        <taxon>Stenosarchaea group</taxon>
        <taxon>Halobacteria</taxon>
        <taxon>Halobacteriales</taxon>
        <taxon>Natronoarchaeaceae</taxon>
    </lineage>
</organism>